<dbReference type="EMBL" id="JBHTAA010000005">
    <property type="protein sequence ID" value="MFC7203373.1"/>
    <property type="molecule type" value="Genomic_DNA"/>
</dbReference>
<dbReference type="EC" id="3.2.1.1" evidence="3"/>
<dbReference type="SUPFAM" id="SSF51011">
    <property type="entry name" value="Glycosyl hydrolase domain"/>
    <property type="match status" value="1"/>
</dbReference>
<feature type="compositionally biased region" description="Low complexity" evidence="1">
    <location>
        <begin position="94"/>
        <end position="108"/>
    </location>
</feature>
<feature type="region of interest" description="Disordered" evidence="1">
    <location>
        <begin position="1"/>
        <end position="29"/>
    </location>
</feature>
<dbReference type="SMART" id="SM00642">
    <property type="entry name" value="Aamy"/>
    <property type="match status" value="1"/>
</dbReference>
<feature type="region of interest" description="Disordered" evidence="1">
    <location>
        <begin position="227"/>
        <end position="253"/>
    </location>
</feature>
<dbReference type="GO" id="GO:0004556">
    <property type="term" value="F:alpha-amylase activity"/>
    <property type="evidence" value="ECO:0007669"/>
    <property type="project" value="UniProtKB-EC"/>
</dbReference>
<feature type="compositionally biased region" description="Basic and acidic residues" evidence="1">
    <location>
        <begin position="128"/>
        <end position="140"/>
    </location>
</feature>
<dbReference type="InterPro" id="IPR013780">
    <property type="entry name" value="Glyco_hydro_b"/>
</dbReference>
<dbReference type="Gene3D" id="3.20.20.80">
    <property type="entry name" value="Glycosidases"/>
    <property type="match status" value="1"/>
</dbReference>
<dbReference type="InterPro" id="IPR006047">
    <property type="entry name" value="GH13_cat_dom"/>
</dbReference>
<evidence type="ECO:0000259" key="2">
    <source>
        <dbReference type="SMART" id="SM00642"/>
    </source>
</evidence>
<evidence type="ECO:0000256" key="1">
    <source>
        <dbReference type="SAM" id="MobiDB-lite"/>
    </source>
</evidence>
<dbReference type="InterPro" id="IPR053556">
    <property type="entry name" value="GH13_alpha-amylase"/>
</dbReference>
<keyword evidence="4" id="KW-1185">Reference proteome</keyword>
<dbReference type="Gene3D" id="2.60.40.1180">
    <property type="entry name" value="Golgi alpha-mannosidase II"/>
    <property type="match status" value="1"/>
</dbReference>
<dbReference type="RefSeq" id="WP_390222716.1">
    <property type="nucleotide sequence ID" value="NZ_JBHTAA010000005.1"/>
</dbReference>
<comment type="caution">
    <text evidence="3">The sequence shown here is derived from an EMBL/GenBank/DDBJ whole genome shotgun (WGS) entry which is preliminary data.</text>
</comment>
<dbReference type="CDD" id="cd11313">
    <property type="entry name" value="AmyAc_arch_bac_AmyA"/>
    <property type="match status" value="1"/>
</dbReference>
<dbReference type="SUPFAM" id="SSF51445">
    <property type="entry name" value="(Trans)glycosidases"/>
    <property type="match status" value="1"/>
</dbReference>
<dbReference type="Pfam" id="PF00128">
    <property type="entry name" value="Alpha-amylase"/>
    <property type="match status" value="1"/>
</dbReference>
<name>A0ABD5ZDU2_9EURY</name>
<proteinExistence type="predicted"/>
<evidence type="ECO:0000313" key="4">
    <source>
        <dbReference type="Proteomes" id="UP001596481"/>
    </source>
</evidence>
<feature type="domain" description="Glycosyl hydrolase family 13 catalytic" evidence="2">
    <location>
        <begin position="264"/>
        <end position="582"/>
    </location>
</feature>
<dbReference type="PANTHER" id="PTHR10357">
    <property type="entry name" value="ALPHA-AMYLASE FAMILY MEMBER"/>
    <property type="match status" value="1"/>
</dbReference>
<keyword evidence="3" id="KW-0326">Glycosidase</keyword>
<dbReference type="Proteomes" id="UP001596481">
    <property type="component" value="Unassembled WGS sequence"/>
</dbReference>
<keyword evidence="3" id="KW-0378">Hydrolase</keyword>
<accession>A0ABD5ZDU2</accession>
<gene>
    <name evidence="3" type="primary">malA</name>
    <name evidence="3" type="ORF">ACFQJC_07595</name>
</gene>
<organism evidence="3 4">
    <name type="scientific">Haloferax namakaokahaiae</name>
    <dbReference type="NCBI Taxonomy" id="1748331"/>
    <lineage>
        <taxon>Archaea</taxon>
        <taxon>Methanobacteriati</taxon>
        <taxon>Methanobacteriota</taxon>
        <taxon>Stenosarchaea group</taxon>
        <taxon>Halobacteria</taxon>
        <taxon>Halobacteriales</taxon>
        <taxon>Haloferacaceae</taxon>
        <taxon>Haloferax</taxon>
    </lineage>
</organism>
<evidence type="ECO:0000313" key="3">
    <source>
        <dbReference type="EMBL" id="MFC7203373.1"/>
    </source>
</evidence>
<dbReference type="NCBIfam" id="NF041321">
    <property type="entry name" value="Alpha-amyl_MalA_Halo"/>
    <property type="match status" value="1"/>
</dbReference>
<reference evidence="3 4" key="1">
    <citation type="journal article" date="2019" name="Int. J. Syst. Evol. Microbiol.">
        <title>The Global Catalogue of Microorganisms (GCM) 10K type strain sequencing project: providing services to taxonomists for standard genome sequencing and annotation.</title>
        <authorList>
            <consortium name="The Broad Institute Genomics Platform"/>
            <consortium name="The Broad Institute Genome Sequencing Center for Infectious Disease"/>
            <person name="Wu L."/>
            <person name="Ma J."/>
        </authorList>
    </citation>
    <scope>NUCLEOTIDE SEQUENCE [LARGE SCALE GENOMIC DNA]</scope>
    <source>
        <strain evidence="3 4">DSM 29988</strain>
    </source>
</reference>
<protein>
    <submittedName>
        <fullName evidence="3">Alpha-amylase MalA</fullName>
        <ecNumber evidence="3">3.2.1.1</ecNumber>
    </submittedName>
</protein>
<dbReference type="InterPro" id="IPR017853">
    <property type="entry name" value="GH"/>
</dbReference>
<feature type="compositionally biased region" description="Polar residues" evidence="1">
    <location>
        <begin position="237"/>
        <end position="249"/>
    </location>
</feature>
<sequence length="666" mass="73699">MHHPGPPQFMAVGESVQLAPRDPDPEADYSWHVRSAPVASSLEFDDDAVVQFDPDAAGTYILELQAPDGTHELTIRVFPGDYLPAGSLRSGTSGMSGYSGYSGQSGSGRPTQFSGGASGSGSGAGEATRGEGGRPRIRLDASVEDDVVVVRADPQPNPNSTTDRDDLVVEFLVDDRDDIEESAVETEGWELRVPLSAIGDKLRVHAVALDETYSVPDSVTVSREALPDGGVAEAESKSATDGSGLSVSRPNDPPEWAQHVTLYEIYVRGYASDDDEADNTFEALEKRLDYLEDLGVDCLWLTPVLQNDHAPHGYNIVDFYSIAEDLGTREDYEQFIEAAHDHGMKVLFDLVLNHSARDHPFFEDAYKNPDSEYYDWYEWQDSGEPGTYFDWEFIANFDHRNLDVRRYLLDAVDMWADLVDGFRCDMAWAVPDTFWQELRERVKSKDPEFLLLDETIPYIADFHDGMFDMHFDTTLYFTLRQVGGGHAPAERILDAIDQRTEVGFPDHASFMLYLENHDETRYIVECGDAAAKAAAGALFTLPGVPMVYGGQEIGQQGRRDALAWDHARDDVREHYERLIEVRNETPALNSQGAFRRIDYDCDSDQVVAFVRDSEEGSYLCLLNFGDGVETVDIGSLDVEATDIISGDSVAAEGGLTVDDVTVCPLA</sequence>
<dbReference type="AlphaFoldDB" id="A0ABD5ZDU2"/>
<feature type="region of interest" description="Disordered" evidence="1">
    <location>
        <begin position="94"/>
        <end position="140"/>
    </location>
</feature>